<protein>
    <submittedName>
        <fullName evidence="1">Sulfur carrier protein ThiS</fullName>
    </submittedName>
</protein>
<reference evidence="1" key="1">
    <citation type="submission" date="2019-04" db="EMBL/GenBank/DDBJ databases">
        <title>Microbes associate with the intestines of laboratory mice.</title>
        <authorList>
            <person name="Navarre W."/>
            <person name="Wong E."/>
            <person name="Huang K."/>
            <person name="Tropini C."/>
            <person name="Ng K."/>
            <person name="Yu B."/>
        </authorList>
    </citation>
    <scope>NUCLEOTIDE SEQUENCE</scope>
    <source>
        <strain evidence="1">NM01_1-7b</strain>
    </source>
</reference>
<evidence type="ECO:0000313" key="2">
    <source>
        <dbReference type="Proteomes" id="UP000304953"/>
    </source>
</evidence>
<name>A0AC61S1C0_9FIRM</name>
<proteinExistence type="predicted"/>
<organism evidence="1 2">
    <name type="scientific">Petralouisia muris</name>
    <dbReference type="NCBI Taxonomy" id="3032872"/>
    <lineage>
        <taxon>Bacteria</taxon>
        <taxon>Bacillati</taxon>
        <taxon>Bacillota</taxon>
        <taxon>Clostridia</taxon>
        <taxon>Lachnospirales</taxon>
        <taxon>Lachnospiraceae</taxon>
        <taxon>Petralouisia</taxon>
    </lineage>
</organism>
<comment type="caution">
    <text evidence="1">The sequence shown here is derived from an EMBL/GenBank/DDBJ whole genome shotgun (WGS) entry which is preliminary data.</text>
</comment>
<gene>
    <name evidence="1" type="primary">thiS</name>
    <name evidence="1" type="ORF">E5329_02125</name>
</gene>
<keyword evidence="2" id="KW-1185">Reference proteome</keyword>
<accession>A0AC61S1C0</accession>
<dbReference type="Proteomes" id="UP000304953">
    <property type="component" value="Unassembled WGS sequence"/>
</dbReference>
<evidence type="ECO:0000313" key="1">
    <source>
        <dbReference type="EMBL" id="TGY97938.1"/>
    </source>
</evidence>
<sequence length="64" mass="6992">MTLNGVEKEVPGKISLLELLQQEGFQTERIAVEKNGEIIPKAAYEATWISETDKLEVVSFVGGG</sequence>
<dbReference type="EMBL" id="SRYA01000003">
    <property type="protein sequence ID" value="TGY97938.1"/>
    <property type="molecule type" value="Genomic_DNA"/>
</dbReference>